<evidence type="ECO:0000313" key="3">
    <source>
        <dbReference type="Proteomes" id="UP001257277"/>
    </source>
</evidence>
<reference evidence="2 3" key="1">
    <citation type="submission" date="2023-09" db="EMBL/GenBank/DDBJ databases">
        <title>Novel taxa isolated from Blanes Bay.</title>
        <authorList>
            <person name="Rey-Velasco X."/>
            <person name="Lucena T."/>
        </authorList>
    </citation>
    <scope>NUCLEOTIDE SEQUENCE [LARGE SCALE GENOMIC DNA]</scope>
    <source>
        <strain evidence="2 3">S356</strain>
    </source>
</reference>
<dbReference type="EMBL" id="JAVTTO010000003">
    <property type="protein sequence ID" value="MDT7832233.1"/>
    <property type="molecule type" value="Genomic_DNA"/>
</dbReference>
<sequence length="241" mass="25903">MKKIYYLLLSLALTTFTFLSCENSLELEKFSYVTFESTAYNFGVDIGGTNTRGIKIYTADVTNSNRTFTVNVVSAGTTADPASYVIPPSVTVPAGSNEGTIEVTVSDINVSSSGETIELTFSDDAGLFSSQNMVLNVSQICSLNELKLEITFDTYPEETSWEMYDGAGALIASGDSYNGMTSFETNWCLPDGNYQFVIYDAYADGICCNYGNGSYKLSSGATTIFEGGSFGASQAVNFSLP</sequence>
<dbReference type="Proteomes" id="UP001257277">
    <property type="component" value="Unassembled WGS sequence"/>
</dbReference>
<gene>
    <name evidence="2" type="ORF">RQM59_07565</name>
</gene>
<protein>
    <recommendedName>
        <fullName evidence="4">Calx-beta domain-containing protein</fullName>
    </recommendedName>
</protein>
<name>A0ABU3LF68_9FLAO</name>
<dbReference type="RefSeq" id="WP_349241493.1">
    <property type="nucleotide sequence ID" value="NZ_JAVTTO010000003.1"/>
</dbReference>
<keyword evidence="1" id="KW-0732">Signal</keyword>
<feature type="chain" id="PRO_5047297904" description="Calx-beta domain-containing protein" evidence="1">
    <location>
        <begin position="22"/>
        <end position="241"/>
    </location>
</feature>
<accession>A0ABU3LF68</accession>
<dbReference type="PROSITE" id="PS51257">
    <property type="entry name" value="PROKAR_LIPOPROTEIN"/>
    <property type="match status" value="1"/>
</dbReference>
<proteinExistence type="predicted"/>
<organism evidence="2 3">
    <name type="scientific">Asprobacillus argus</name>
    <dbReference type="NCBI Taxonomy" id="3076534"/>
    <lineage>
        <taxon>Bacteria</taxon>
        <taxon>Pseudomonadati</taxon>
        <taxon>Bacteroidota</taxon>
        <taxon>Flavobacteriia</taxon>
        <taxon>Flavobacteriales</taxon>
        <taxon>Flavobacteriaceae</taxon>
        <taxon>Asprobacillus</taxon>
    </lineage>
</organism>
<evidence type="ECO:0000313" key="2">
    <source>
        <dbReference type="EMBL" id="MDT7832233.1"/>
    </source>
</evidence>
<keyword evidence="3" id="KW-1185">Reference proteome</keyword>
<evidence type="ECO:0000256" key="1">
    <source>
        <dbReference type="SAM" id="SignalP"/>
    </source>
</evidence>
<evidence type="ECO:0008006" key="4">
    <source>
        <dbReference type="Google" id="ProtNLM"/>
    </source>
</evidence>
<feature type="signal peptide" evidence="1">
    <location>
        <begin position="1"/>
        <end position="21"/>
    </location>
</feature>
<comment type="caution">
    <text evidence="2">The sequence shown here is derived from an EMBL/GenBank/DDBJ whole genome shotgun (WGS) entry which is preliminary data.</text>
</comment>